<keyword evidence="4" id="KW-0862">Zinc</keyword>
<dbReference type="EMBL" id="CAJVPZ010009749">
    <property type="protein sequence ID" value="CAG8612466.1"/>
    <property type="molecule type" value="Genomic_DNA"/>
</dbReference>
<comment type="caution">
    <text evidence="9">The sequence shown here is derived from an EMBL/GenBank/DDBJ whole genome shotgun (WGS) entry which is preliminary data.</text>
</comment>
<keyword evidence="10" id="KW-1185">Reference proteome</keyword>
<keyword evidence="5" id="KW-0539">Nucleus</keyword>
<feature type="compositionally biased region" description="Pro residues" evidence="7">
    <location>
        <begin position="317"/>
        <end position="326"/>
    </location>
</feature>
<dbReference type="InterPro" id="IPR039355">
    <property type="entry name" value="Transcription_factor_GATA"/>
</dbReference>
<evidence type="ECO:0000313" key="9">
    <source>
        <dbReference type="EMBL" id="CAG8612466.1"/>
    </source>
</evidence>
<gene>
    <name evidence="9" type="ORF">RFULGI_LOCUS7032</name>
</gene>
<dbReference type="AlphaFoldDB" id="A0A9N9CTT3"/>
<dbReference type="GO" id="GO:0000122">
    <property type="term" value="P:negative regulation of transcription by RNA polymerase II"/>
    <property type="evidence" value="ECO:0007669"/>
    <property type="project" value="TreeGrafter"/>
</dbReference>
<feature type="compositionally biased region" description="Low complexity" evidence="7">
    <location>
        <begin position="415"/>
        <end position="426"/>
    </location>
</feature>
<evidence type="ECO:0000256" key="7">
    <source>
        <dbReference type="SAM" id="MobiDB-lite"/>
    </source>
</evidence>
<dbReference type="PANTHER" id="PTHR10071:SF281">
    <property type="entry name" value="BOX A-BINDING FACTOR-RELATED"/>
    <property type="match status" value="1"/>
</dbReference>
<dbReference type="GO" id="GO:0008270">
    <property type="term" value="F:zinc ion binding"/>
    <property type="evidence" value="ECO:0007669"/>
    <property type="project" value="UniProtKB-KW"/>
</dbReference>
<dbReference type="Proteomes" id="UP000789396">
    <property type="component" value="Unassembled WGS sequence"/>
</dbReference>
<dbReference type="SMART" id="SM00401">
    <property type="entry name" value="ZnF_GATA"/>
    <property type="match status" value="2"/>
</dbReference>
<feature type="domain" description="GATA-type" evidence="8">
    <location>
        <begin position="345"/>
        <end position="398"/>
    </location>
</feature>
<dbReference type="OrthoDB" id="515401at2759"/>
<feature type="region of interest" description="Disordered" evidence="7">
    <location>
        <begin position="389"/>
        <end position="436"/>
    </location>
</feature>
<dbReference type="GO" id="GO:0045944">
    <property type="term" value="P:positive regulation of transcription by RNA polymerase II"/>
    <property type="evidence" value="ECO:0007669"/>
    <property type="project" value="TreeGrafter"/>
</dbReference>
<dbReference type="Gene3D" id="3.30.50.10">
    <property type="entry name" value="Erythroid Transcription Factor GATA-1, subunit A"/>
    <property type="match status" value="2"/>
</dbReference>
<dbReference type="PROSITE" id="PS50114">
    <property type="entry name" value="GATA_ZN_FINGER_2"/>
    <property type="match status" value="2"/>
</dbReference>
<keyword evidence="2" id="KW-0479">Metal-binding</keyword>
<accession>A0A9N9CTT3</accession>
<dbReference type="SUPFAM" id="SSF57716">
    <property type="entry name" value="Glucocorticoid receptor-like (DNA-binding domain)"/>
    <property type="match status" value="2"/>
</dbReference>
<reference evidence="9" key="1">
    <citation type="submission" date="2021-06" db="EMBL/GenBank/DDBJ databases">
        <authorList>
            <person name="Kallberg Y."/>
            <person name="Tangrot J."/>
            <person name="Rosling A."/>
        </authorList>
    </citation>
    <scope>NUCLEOTIDE SEQUENCE</scope>
    <source>
        <strain evidence="9">IN212</strain>
    </source>
</reference>
<dbReference type="PROSITE" id="PS00344">
    <property type="entry name" value="GATA_ZN_FINGER_1"/>
    <property type="match status" value="1"/>
</dbReference>
<evidence type="ECO:0000256" key="1">
    <source>
        <dbReference type="ARBA" id="ARBA00004123"/>
    </source>
</evidence>
<proteinExistence type="predicted"/>
<evidence type="ECO:0000256" key="2">
    <source>
        <dbReference type="ARBA" id="ARBA00022723"/>
    </source>
</evidence>
<sequence>MVGQNHILMNIDSGSIVYTPRISGTYAIPTSSEKILHVQIPTYQVINSSPIIYPAMTENDLISSFVLTNEMQQQLFLDPNSIQQHQSPLDSFTENDYDDVMLRNPAEKFSHSAGLDSQVNSPSGECNSPDEMLNSFDDIHFDEFFDPNNLLFKEDCLDNCVNEYVKLEHSDNEDALIPDSQHDGCYPIESQKNNPGTIGTPPPSPQQASDAASADALDSKSKMIAPKKQTSTKPPRNLECYNCGVNKTPLWRRTPDRMHSLCNACGLYYKQYNTHRPLHIRNKPTNSSAPYTLPVSRKCTSSSVSSDSSGSQSPPRQSSPPPPPSQPLQQIPHQSPNIQSSINPNDATIRCVNCAQTQTPLWRKNEKGQPICNACGLYAKLHNRDRPAAMRKTKIQRRRRDWGGANGNQNGVNIDDSVSDGSCDSSMQHSTSPNQHPITIQLSGQRPLVPLMIPQSQLTTSPIMITSIPASVQHNYANGIPCVSYHFELDDNGFKSSISKLPRDQMEGVLETLERRCEI</sequence>
<feature type="compositionally biased region" description="Basic residues" evidence="7">
    <location>
        <begin position="389"/>
        <end position="400"/>
    </location>
</feature>
<feature type="region of interest" description="Disordered" evidence="7">
    <location>
        <begin position="279"/>
        <end position="343"/>
    </location>
</feature>
<feature type="compositionally biased region" description="Low complexity" evidence="7">
    <location>
        <begin position="206"/>
        <end position="216"/>
    </location>
</feature>
<dbReference type="GO" id="GO:0000981">
    <property type="term" value="F:DNA-binding transcription factor activity, RNA polymerase II-specific"/>
    <property type="evidence" value="ECO:0007669"/>
    <property type="project" value="TreeGrafter"/>
</dbReference>
<name>A0A9N9CTT3_9GLOM</name>
<dbReference type="InterPro" id="IPR000679">
    <property type="entry name" value="Znf_GATA"/>
</dbReference>
<feature type="compositionally biased region" description="Low complexity" evidence="7">
    <location>
        <begin position="327"/>
        <end position="336"/>
    </location>
</feature>
<dbReference type="CDD" id="cd00202">
    <property type="entry name" value="ZnF_GATA"/>
    <property type="match status" value="2"/>
</dbReference>
<feature type="non-terminal residue" evidence="9">
    <location>
        <position position="1"/>
    </location>
</feature>
<evidence type="ECO:0000259" key="8">
    <source>
        <dbReference type="PROSITE" id="PS50114"/>
    </source>
</evidence>
<feature type="compositionally biased region" description="Low complexity" evidence="7">
    <location>
        <begin position="301"/>
        <end position="316"/>
    </location>
</feature>
<dbReference type="GO" id="GO:0005634">
    <property type="term" value="C:nucleus"/>
    <property type="evidence" value="ECO:0007669"/>
    <property type="project" value="UniProtKB-SubCell"/>
</dbReference>
<evidence type="ECO:0000256" key="3">
    <source>
        <dbReference type="ARBA" id="ARBA00022771"/>
    </source>
</evidence>
<evidence type="ECO:0000313" key="10">
    <source>
        <dbReference type="Proteomes" id="UP000789396"/>
    </source>
</evidence>
<evidence type="ECO:0000256" key="5">
    <source>
        <dbReference type="ARBA" id="ARBA00023242"/>
    </source>
</evidence>
<dbReference type="Pfam" id="PF00320">
    <property type="entry name" value="GATA"/>
    <property type="match status" value="2"/>
</dbReference>
<feature type="compositionally biased region" description="Polar residues" evidence="7">
    <location>
        <begin position="427"/>
        <end position="436"/>
    </location>
</feature>
<dbReference type="InterPro" id="IPR013088">
    <property type="entry name" value="Znf_NHR/GATA"/>
</dbReference>
<organism evidence="9 10">
    <name type="scientific">Racocetra fulgida</name>
    <dbReference type="NCBI Taxonomy" id="60492"/>
    <lineage>
        <taxon>Eukaryota</taxon>
        <taxon>Fungi</taxon>
        <taxon>Fungi incertae sedis</taxon>
        <taxon>Mucoromycota</taxon>
        <taxon>Glomeromycotina</taxon>
        <taxon>Glomeromycetes</taxon>
        <taxon>Diversisporales</taxon>
        <taxon>Gigasporaceae</taxon>
        <taxon>Racocetra</taxon>
    </lineage>
</organism>
<comment type="subcellular location">
    <subcellularLocation>
        <location evidence="1">Nucleus</location>
    </subcellularLocation>
</comment>
<keyword evidence="3 6" id="KW-0863">Zinc-finger</keyword>
<dbReference type="GO" id="GO:0000978">
    <property type="term" value="F:RNA polymerase II cis-regulatory region sequence-specific DNA binding"/>
    <property type="evidence" value="ECO:0007669"/>
    <property type="project" value="TreeGrafter"/>
</dbReference>
<evidence type="ECO:0000256" key="4">
    <source>
        <dbReference type="ARBA" id="ARBA00022833"/>
    </source>
</evidence>
<protein>
    <submittedName>
        <fullName evidence="9">4083_t:CDS:1</fullName>
    </submittedName>
</protein>
<dbReference type="PRINTS" id="PR00619">
    <property type="entry name" value="GATAZNFINGER"/>
</dbReference>
<feature type="domain" description="GATA-type" evidence="8">
    <location>
        <begin position="234"/>
        <end position="288"/>
    </location>
</feature>
<feature type="region of interest" description="Disordered" evidence="7">
    <location>
        <begin position="172"/>
        <end position="238"/>
    </location>
</feature>
<dbReference type="PANTHER" id="PTHR10071">
    <property type="entry name" value="TRANSCRIPTION FACTOR GATA FAMILY MEMBER"/>
    <property type="match status" value="1"/>
</dbReference>
<evidence type="ECO:0000256" key="6">
    <source>
        <dbReference type="PROSITE-ProRule" id="PRU00094"/>
    </source>
</evidence>